<dbReference type="VEuPathDB" id="FungiDB:RhiirFUN_007108"/>
<evidence type="ECO:0000313" key="2">
    <source>
        <dbReference type="EMBL" id="PKY59512.1"/>
    </source>
</evidence>
<dbReference type="VEuPathDB" id="FungiDB:FUN_003687"/>
<feature type="region of interest" description="Disordered" evidence="1">
    <location>
        <begin position="315"/>
        <end position="344"/>
    </location>
</feature>
<evidence type="ECO:0000256" key="1">
    <source>
        <dbReference type="SAM" id="MobiDB-lite"/>
    </source>
</evidence>
<accession>A0A2I1HKW5</accession>
<dbReference type="VEuPathDB" id="FungiDB:RhiirA1_473462"/>
<feature type="compositionally biased region" description="Acidic residues" evidence="1">
    <location>
        <begin position="320"/>
        <end position="335"/>
    </location>
</feature>
<comment type="caution">
    <text evidence="2">The sequence shown here is derived from an EMBL/GenBank/DDBJ whole genome shotgun (WGS) entry which is preliminary data.</text>
</comment>
<dbReference type="EMBL" id="LLXI01003599">
    <property type="protein sequence ID" value="PKY59512.1"/>
    <property type="molecule type" value="Genomic_DNA"/>
</dbReference>
<protein>
    <submittedName>
        <fullName evidence="2">Uncharacterized protein</fullName>
    </submittedName>
</protein>
<evidence type="ECO:0000313" key="3">
    <source>
        <dbReference type="Proteomes" id="UP000234323"/>
    </source>
</evidence>
<name>A0A2I1HKW5_9GLOM</name>
<dbReference type="VEuPathDB" id="FungiDB:RhiirA1_485789"/>
<gene>
    <name evidence="2" type="ORF">RhiirA4_430460</name>
</gene>
<keyword evidence="3" id="KW-1185">Reference proteome</keyword>
<reference evidence="2 3" key="1">
    <citation type="submission" date="2015-10" db="EMBL/GenBank/DDBJ databases">
        <title>Genome analyses suggest a sexual origin of heterokaryosis in a supposedly ancient asexual fungus.</title>
        <authorList>
            <person name="Ropars J."/>
            <person name="Sedzielewska K."/>
            <person name="Noel J."/>
            <person name="Charron P."/>
            <person name="Farinelli L."/>
            <person name="Marton T."/>
            <person name="Kruger M."/>
            <person name="Pelin A."/>
            <person name="Brachmann A."/>
            <person name="Corradi N."/>
        </authorList>
    </citation>
    <scope>NUCLEOTIDE SEQUENCE [LARGE SCALE GENOMIC DNA]</scope>
    <source>
        <strain evidence="2 3">A4</strain>
    </source>
</reference>
<dbReference type="VEuPathDB" id="FungiDB:RhiirFUN_005821"/>
<sequence>VYNLLVYFTRKEQMKKISNKAKQNKNIISTTQILTPSLTKNKHHVTSSNSNLTPYIQIIANKKTLHQSFNKSPQQQPTRTSASSVSSASFASGLLSKSPAMITSSLPKTLNLKFNQSVLEKVLKEQQKQRVPMTKACHRLFQVNKTPLDTDLEQAFKSQIQAHYPNKIRELDDSSEWIKLWNAMLEYFRNHKSSYVRKIKDATYIYLNLFSCKLDQFAGPEEVRNWKKSEKVIKAKHNLWHKMDDDPDSPYTIKSILQKVFIKEELKNKDNIKFGVTVVWMFLDPTYDQIEILSSKVQERMNQWDSNPIIQDWLKGKELSEDDQDDQNNDSEVDQESGAKEIIN</sequence>
<organism evidence="2 3">
    <name type="scientific">Rhizophagus irregularis</name>
    <dbReference type="NCBI Taxonomy" id="588596"/>
    <lineage>
        <taxon>Eukaryota</taxon>
        <taxon>Fungi</taxon>
        <taxon>Fungi incertae sedis</taxon>
        <taxon>Mucoromycota</taxon>
        <taxon>Glomeromycotina</taxon>
        <taxon>Glomeromycetes</taxon>
        <taxon>Glomerales</taxon>
        <taxon>Glomeraceae</taxon>
        <taxon>Rhizophagus</taxon>
    </lineage>
</organism>
<dbReference type="Proteomes" id="UP000234323">
    <property type="component" value="Unassembled WGS sequence"/>
</dbReference>
<feature type="non-terminal residue" evidence="2">
    <location>
        <position position="1"/>
    </location>
</feature>
<proteinExistence type="predicted"/>
<dbReference type="AlphaFoldDB" id="A0A2I1HKW5"/>